<dbReference type="EMBL" id="MU005599">
    <property type="protein sequence ID" value="KAF2680096.1"/>
    <property type="molecule type" value="Genomic_DNA"/>
</dbReference>
<proteinExistence type="predicted"/>
<feature type="region of interest" description="Disordered" evidence="1">
    <location>
        <begin position="101"/>
        <end position="137"/>
    </location>
</feature>
<dbReference type="AlphaFoldDB" id="A0A6G1IPC6"/>
<organism evidence="2 3">
    <name type="scientific">Lentithecium fluviatile CBS 122367</name>
    <dbReference type="NCBI Taxonomy" id="1168545"/>
    <lineage>
        <taxon>Eukaryota</taxon>
        <taxon>Fungi</taxon>
        <taxon>Dikarya</taxon>
        <taxon>Ascomycota</taxon>
        <taxon>Pezizomycotina</taxon>
        <taxon>Dothideomycetes</taxon>
        <taxon>Pleosporomycetidae</taxon>
        <taxon>Pleosporales</taxon>
        <taxon>Massarineae</taxon>
        <taxon>Lentitheciaceae</taxon>
        <taxon>Lentithecium</taxon>
    </lineage>
</organism>
<keyword evidence="3" id="KW-1185">Reference proteome</keyword>
<feature type="compositionally biased region" description="Low complexity" evidence="1">
    <location>
        <begin position="101"/>
        <end position="112"/>
    </location>
</feature>
<sequence>SSAVATPTSTACATVKFDTFLQDTKDIACAVGSTSGIPSNYGDILKDCCKTAPVESYENACALYCLSVDQSVADLQKCFQEGGVSPQLIFCSGNSTATATGKPSGTSSSSGSSGSGSGSPSGTSGTSGTASGSGSPGAAAVLGAPTQGISKAGMGMAAMIVVSAIFGALL</sequence>
<feature type="non-terminal residue" evidence="2">
    <location>
        <position position="1"/>
    </location>
</feature>
<feature type="compositionally biased region" description="Low complexity" evidence="1">
    <location>
        <begin position="120"/>
        <end position="137"/>
    </location>
</feature>
<name>A0A6G1IPC6_9PLEO</name>
<dbReference type="OrthoDB" id="3520229at2759"/>
<feature type="non-terminal residue" evidence="2">
    <location>
        <position position="170"/>
    </location>
</feature>
<protein>
    <submittedName>
        <fullName evidence="2">Uncharacterized protein</fullName>
    </submittedName>
</protein>
<dbReference type="Proteomes" id="UP000799291">
    <property type="component" value="Unassembled WGS sequence"/>
</dbReference>
<gene>
    <name evidence="2" type="ORF">K458DRAFT_256512</name>
</gene>
<evidence type="ECO:0000256" key="1">
    <source>
        <dbReference type="SAM" id="MobiDB-lite"/>
    </source>
</evidence>
<reference evidence="2" key="1">
    <citation type="journal article" date="2020" name="Stud. Mycol.">
        <title>101 Dothideomycetes genomes: a test case for predicting lifestyles and emergence of pathogens.</title>
        <authorList>
            <person name="Haridas S."/>
            <person name="Albert R."/>
            <person name="Binder M."/>
            <person name="Bloem J."/>
            <person name="Labutti K."/>
            <person name="Salamov A."/>
            <person name="Andreopoulos B."/>
            <person name="Baker S."/>
            <person name="Barry K."/>
            <person name="Bills G."/>
            <person name="Bluhm B."/>
            <person name="Cannon C."/>
            <person name="Castanera R."/>
            <person name="Culley D."/>
            <person name="Daum C."/>
            <person name="Ezra D."/>
            <person name="Gonzalez J."/>
            <person name="Henrissat B."/>
            <person name="Kuo A."/>
            <person name="Liang C."/>
            <person name="Lipzen A."/>
            <person name="Lutzoni F."/>
            <person name="Magnuson J."/>
            <person name="Mondo S."/>
            <person name="Nolan M."/>
            <person name="Ohm R."/>
            <person name="Pangilinan J."/>
            <person name="Park H.-J."/>
            <person name="Ramirez L."/>
            <person name="Alfaro M."/>
            <person name="Sun H."/>
            <person name="Tritt A."/>
            <person name="Yoshinaga Y."/>
            <person name="Zwiers L.-H."/>
            <person name="Turgeon B."/>
            <person name="Goodwin S."/>
            <person name="Spatafora J."/>
            <person name="Crous P."/>
            <person name="Grigoriev I."/>
        </authorList>
    </citation>
    <scope>NUCLEOTIDE SEQUENCE</scope>
    <source>
        <strain evidence="2">CBS 122367</strain>
    </source>
</reference>
<evidence type="ECO:0000313" key="3">
    <source>
        <dbReference type="Proteomes" id="UP000799291"/>
    </source>
</evidence>
<accession>A0A6G1IPC6</accession>
<evidence type="ECO:0000313" key="2">
    <source>
        <dbReference type="EMBL" id="KAF2680096.1"/>
    </source>
</evidence>